<dbReference type="Proteomes" id="UP000006265">
    <property type="component" value="Unassembled WGS sequence"/>
</dbReference>
<dbReference type="eggNOG" id="COG1309">
    <property type="taxonomic scope" value="Bacteria"/>
</dbReference>
<organism evidence="1 2">
    <name type="scientific">Mycolicibacterium hassiacum (strain DSM 44199 / CIP 105218 / JCM 12690 / 3849)</name>
    <name type="common">Mycobacterium hassiacum</name>
    <dbReference type="NCBI Taxonomy" id="1122247"/>
    <lineage>
        <taxon>Bacteria</taxon>
        <taxon>Bacillati</taxon>
        <taxon>Actinomycetota</taxon>
        <taxon>Actinomycetes</taxon>
        <taxon>Mycobacteriales</taxon>
        <taxon>Mycobacteriaceae</taxon>
        <taxon>Mycolicibacterium</taxon>
    </lineage>
</organism>
<reference evidence="1 2" key="1">
    <citation type="journal article" date="2012" name="J. Bacteriol.">
        <title>Genome sequence of Mycobacterium hassiacum DSM 44199, a rare source of heat-stable mycobacterial proteins.</title>
        <authorList>
            <person name="Tiago I."/>
            <person name="Maranha A."/>
            <person name="Mendes V."/>
            <person name="Alarico S."/>
            <person name="Moynihan P.J."/>
            <person name="Clarke A.J."/>
            <person name="Macedo-Ribeiro S."/>
            <person name="Pereira P.J."/>
            <person name="Empadinhas N."/>
        </authorList>
    </citation>
    <scope>NUCLEOTIDE SEQUENCE [LARGE SCALE GENOMIC DNA]</scope>
    <source>
        <strain evidence="2">DSM 44199 / CIP 105218 / JCM 12690 / 3849</strain>
    </source>
</reference>
<dbReference type="AlphaFoldDB" id="K5BA68"/>
<accession>K5BA68</accession>
<dbReference type="EMBL" id="AMRA01000116">
    <property type="protein sequence ID" value="EKF21715.1"/>
    <property type="molecule type" value="Genomic_DNA"/>
</dbReference>
<dbReference type="PATRIC" id="fig|1122247.3.peg.4112"/>
<evidence type="ECO:0000313" key="2">
    <source>
        <dbReference type="Proteomes" id="UP000006265"/>
    </source>
</evidence>
<evidence type="ECO:0000313" key="1">
    <source>
        <dbReference type="EMBL" id="EKF21715.1"/>
    </source>
</evidence>
<sequence>MREGISAEIRRRITAALGSGAWPELYDTVETIICGALLQVGAGLLDYRRMIAHVENMLRLLLPET</sequence>
<proteinExistence type="predicted"/>
<name>K5BA68_MYCHD</name>
<protein>
    <submittedName>
        <fullName evidence="1">Transcriptional regulator, TetR family domain protein</fullName>
    </submittedName>
</protein>
<gene>
    <name evidence="1" type="ORF">C731_4285</name>
</gene>
<keyword evidence="2" id="KW-1185">Reference proteome</keyword>
<comment type="caution">
    <text evidence="1">The sequence shown here is derived from an EMBL/GenBank/DDBJ whole genome shotgun (WGS) entry which is preliminary data.</text>
</comment>